<organism evidence="2 3">
    <name type="scientific">Vespula maculifrons</name>
    <name type="common">Eastern yellow jacket</name>
    <name type="synonym">Wasp</name>
    <dbReference type="NCBI Taxonomy" id="7453"/>
    <lineage>
        <taxon>Eukaryota</taxon>
        <taxon>Metazoa</taxon>
        <taxon>Ecdysozoa</taxon>
        <taxon>Arthropoda</taxon>
        <taxon>Hexapoda</taxon>
        <taxon>Insecta</taxon>
        <taxon>Pterygota</taxon>
        <taxon>Neoptera</taxon>
        <taxon>Endopterygota</taxon>
        <taxon>Hymenoptera</taxon>
        <taxon>Apocrita</taxon>
        <taxon>Aculeata</taxon>
        <taxon>Vespoidea</taxon>
        <taxon>Vespidae</taxon>
        <taxon>Vespinae</taxon>
        <taxon>Vespula</taxon>
    </lineage>
</organism>
<protein>
    <submittedName>
        <fullName evidence="2">Uncharacterized protein</fullName>
    </submittedName>
</protein>
<proteinExistence type="predicted"/>
<comment type="caution">
    <text evidence="2">The sequence shown here is derived from an EMBL/GenBank/DDBJ whole genome shotgun (WGS) entry which is preliminary data.</text>
</comment>
<evidence type="ECO:0000256" key="1">
    <source>
        <dbReference type="SAM" id="Phobius"/>
    </source>
</evidence>
<dbReference type="AlphaFoldDB" id="A0ABD2BI62"/>
<keyword evidence="3" id="KW-1185">Reference proteome</keyword>
<evidence type="ECO:0000313" key="3">
    <source>
        <dbReference type="Proteomes" id="UP001607303"/>
    </source>
</evidence>
<gene>
    <name evidence="2" type="ORF">V1477_014680</name>
</gene>
<dbReference type="EMBL" id="JAYRBN010000075">
    <property type="protein sequence ID" value="KAL2732439.1"/>
    <property type="molecule type" value="Genomic_DNA"/>
</dbReference>
<dbReference type="Proteomes" id="UP001607303">
    <property type="component" value="Unassembled WGS sequence"/>
</dbReference>
<name>A0ABD2BI62_VESMC</name>
<accession>A0ABD2BI62</accession>
<reference evidence="2 3" key="1">
    <citation type="journal article" date="2024" name="Ann. Entomol. Soc. Am.">
        <title>Genomic analyses of the southern and eastern yellowjacket wasps (Hymenoptera: Vespidae) reveal evolutionary signatures of social life.</title>
        <authorList>
            <person name="Catto M.A."/>
            <person name="Caine P.B."/>
            <person name="Orr S.E."/>
            <person name="Hunt B.G."/>
            <person name="Goodisman M.A.D."/>
        </authorList>
    </citation>
    <scope>NUCLEOTIDE SEQUENCE [LARGE SCALE GENOMIC DNA]</scope>
    <source>
        <strain evidence="2">232</strain>
        <tissue evidence="2">Head and thorax</tissue>
    </source>
</reference>
<sequence length="461" mass="52840">MDFVSCWFSLTLNFDEYTSQFLMKLRSGDTGFPEMTTKSSVRPILIGNGSVLLRISTSIHRSSRSTHSLDIKKKSQCKYIIISFILSIFYTICFVLWRYSPTHDDNISGPTAIGSVLLRISTGTHCGSPSTLSPLICVVGILACEGGKQRRAFDRLLHCALDFDEGTQKNFADAIPVSINEQLIKYTFEFLILTINLRSGDTRPREGKTKTGLRPTLTVIRSVVLWTSTRELRKFPGEHSCKFICEVGILACKGGKQRRAFDRLLQLLGQLCFKLRRGNLENFLENIPASINELSIKYTFEFLILTINLRSGDARLRERKTKTGLRPTLTVIKIFAFPLDFENLSPRMNLEIFAFPLDFENLSPRMDLEIFTLPEDFENLSPRMDLEIFTLPEDFENLSPRMDLEIFAFPLDFENLSPRMDLEIFGFPEDFENLSPRMDLEIFAFPLDFENLSPRMDLEIF</sequence>
<feature type="transmembrane region" description="Helical" evidence="1">
    <location>
        <begin position="79"/>
        <end position="99"/>
    </location>
</feature>
<keyword evidence="1" id="KW-1133">Transmembrane helix</keyword>
<evidence type="ECO:0000313" key="2">
    <source>
        <dbReference type="EMBL" id="KAL2732439.1"/>
    </source>
</evidence>
<keyword evidence="1" id="KW-0812">Transmembrane</keyword>
<keyword evidence="1" id="KW-0472">Membrane</keyword>